<feature type="domain" description="Glucose-methanol-choline oxidoreductase N-terminal" evidence="7">
    <location>
        <begin position="156"/>
        <end position="179"/>
    </location>
</feature>
<evidence type="ECO:0000259" key="8">
    <source>
        <dbReference type="PROSITE" id="PS00624"/>
    </source>
</evidence>
<comment type="cofactor">
    <cofactor evidence="1 5">
        <name>FAD</name>
        <dbReference type="ChEBI" id="CHEBI:57692"/>
    </cofactor>
</comment>
<sequence>MKYLLENKRKMVTTNCLYTITPRPIRYPASYQSVINPNTIFDISPSNFSNKYQPLFEKYYDSLLTNLALVISNLFLLAHNFIGAGSAGSVLASRLSEDECVKVLLLEAGGKIDPITEVPVLALFTENTDMDWQYKTVPQARAAGGYENKQMPYARGKGIGGSSILNFLLYVRGNKSDYDLWEKLGASGWSWKNVLPYFLKSEDNTDPEITSNGSSKFQATMREGRRCSTAKAFLIPAEERKNLHIVNQAFVLRILFNDNKEAIGVEFQIEDNIHKVYSRKEVIVSGGTINSPQLLMLSGIGPKNHLNNFGIPLIADLPVGDNLQDHVGTISLHFEAKNVSSLTTHEVLNPHNISDFIRNGKGDDKSSQHMGFYKKWKRSSHKSFCGIEGAAYINSKRNDPKLDWPDLQIHIFQEPYIDKYMPHIKGRNTFFFTPCVLRPKSRGTIRLKSTNPFEHPLLDPNMFEVEEDLDLLTEGNEN</sequence>
<keyword evidence="4 5" id="KW-0274">FAD</keyword>
<dbReference type="GO" id="GO:0016614">
    <property type="term" value="F:oxidoreductase activity, acting on CH-OH group of donors"/>
    <property type="evidence" value="ECO:0007669"/>
    <property type="project" value="InterPro"/>
</dbReference>
<evidence type="ECO:0000313" key="10">
    <source>
        <dbReference type="Proteomes" id="UP001054945"/>
    </source>
</evidence>
<keyword evidence="10" id="KW-1185">Reference proteome</keyword>
<dbReference type="PROSITE" id="PS00624">
    <property type="entry name" value="GMC_OXRED_2"/>
    <property type="match status" value="1"/>
</dbReference>
<dbReference type="GO" id="GO:0050660">
    <property type="term" value="F:flavin adenine dinucleotide binding"/>
    <property type="evidence" value="ECO:0007669"/>
    <property type="project" value="InterPro"/>
</dbReference>
<evidence type="ECO:0000256" key="3">
    <source>
        <dbReference type="ARBA" id="ARBA00022630"/>
    </source>
</evidence>
<dbReference type="SUPFAM" id="SSF51905">
    <property type="entry name" value="FAD/NAD(P)-binding domain"/>
    <property type="match status" value="1"/>
</dbReference>
<dbReference type="InterPro" id="IPR036188">
    <property type="entry name" value="FAD/NAD-bd_sf"/>
</dbReference>
<evidence type="ECO:0000256" key="1">
    <source>
        <dbReference type="ARBA" id="ARBA00001974"/>
    </source>
</evidence>
<dbReference type="PROSITE" id="PS00623">
    <property type="entry name" value="GMC_OXRED_1"/>
    <property type="match status" value="1"/>
</dbReference>
<dbReference type="PIRSF" id="PIRSF000137">
    <property type="entry name" value="Alcohol_oxidase"/>
    <property type="match status" value="1"/>
</dbReference>
<feature type="binding site" evidence="5">
    <location>
        <position position="251"/>
    </location>
    <ligand>
        <name>FAD</name>
        <dbReference type="ChEBI" id="CHEBI:57692"/>
    </ligand>
</feature>
<organism evidence="9 10">
    <name type="scientific">Caerostris extrusa</name>
    <name type="common">Bark spider</name>
    <name type="synonym">Caerostris bankana</name>
    <dbReference type="NCBI Taxonomy" id="172846"/>
    <lineage>
        <taxon>Eukaryota</taxon>
        <taxon>Metazoa</taxon>
        <taxon>Ecdysozoa</taxon>
        <taxon>Arthropoda</taxon>
        <taxon>Chelicerata</taxon>
        <taxon>Arachnida</taxon>
        <taxon>Araneae</taxon>
        <taxon>Araneomorphae</taxon>
        <taxon>Entelegynae</taxon>
        <taxon>Araneoidea</taxon>
        <taxon>Araneidae</taxon>
        <taxon>Caerostris</taxon>
    </lineage>
</organism>
<feature type="domain" description="Glucose-methanol-choline oxidoreductase N-terminal" evidence="8">
    <location>
        <begin position="287"/>
        <end position="301"/>
    </location>
</feature>
<proteinExistence type="inferred from homology"/>
<evidence type="ECO:0000256" key="4">
    <source>
        <dbReference type="ARBA" id="ARBA00022827"/>
    </source>
</evidence>
<gene>
    <name evidence="9" type="ORF">CEXT_410041</name>
</gene>
<name>A0AAV4WUD2_CAEEX</name>
<dbReference type="PANTHER" id="PTHR11552:SF147">
    <property type="entry name" value="CHOLINE DEHYDROGENASE, MITOCHONDRIAL"/>
    <property type="match status" value="1"/>
</dbReference>
<evidence type="ECO:0000256" key="2">
    <source>
        <dbReference type="ARBA" id="ARBA00010790"/>
    </source>
</evidence>
<dbReference type="SUPFAM" id="SSF54373">
    <property type="entry name" value="FAD-linked reductases, C-terminal domain"/>
    <property type="match status" value="1"/>
</dbReference>
<dbReference type="AlphaFoldDB" id="A0AAV4WUD2"/>
<accession>A0AAV4WUD2</accession>
<evidence type="ECO:0000259" key="7">
    <source>
        <dbReference type="PROSITE" id="PS00623"/>
    </source>
</evidence>
<dbReference type="Proteomes" id="UP001054945">
    <property type="component" value="Unassembled WGS sequence"/>
</dbReference>
<protein>
    <submittedName>
        <fullName evidence="9">L-sorbose 1-dehydrogenase</fullName>
    </submittedName>
</protein>
<evidence type="ECO:0000256" key="6">
    <source>
        <dbReference type="RuleBase" id="RU003968"/>
    </source>
</evidence>
<dbReference type="Pfam" id="PF00732">
    <property type="entry name" value="GMC_oxred_N"/>
    <property type="match status" value="2"/>
</dbReference>
<keyword evidence="3 6" id="KW-0285">Flavoprotein</keyword>
<dbReference type="Gene3D" id="3.30.560.10">
    <property type="entry name" value="Glucose Oxidase, domain 3"/>
    <property type="match status" value="1"/>
</dbReference>
<comment type="caution">
    <text evidence="9">The sequence shown here is derived from an EMBL/GenBank/DDBJ whole genome shotgun (WGS) entry which is preliminary data.</text>
</comment>
<comment type="similarity">
    <text evidence="2 6">Belongs to the GMC oxidoreductase family.</text>
</comment>
<dbReference type="PANTHER" id="PTHR11552">
    <property type="entry name" value="GLUCOSE-METHANOL-CHOLINE GMC OXIDOREDUCTASE"/>
    <property type="match status" value="1"/>
</dbReference>
<dbReference type="InterPro" id="IPR000172">
    <property type="entry name" value="GMC_OxRdtase_N"/>
</dbReference>
<evidence type="ECO:0000313" key="9">
    <source>
        <dbReference type="EMBL" id="GIY85933.1"/>
    </source>
</evidence>
<reference evidence="9 10" key="1">
    <citation type="submission" date="2021-06" db="EMBL/GenBank/DDBJ databases">
        <title>Caerostris extrusa draft genome.</title>
        <authorList>
            <person name="Kono N."/>
            <person name="Arakawa K."/>
        </authorList>
    </citation>
    <scope>NUCLEOTIDE SEQUENCE [LARGE SCALE GENOMIC DNA]</scope>
</reference>
<dbReference type="Gene3D" id="3.50.50.60">
    <property type="entry name" value="FAD/NAD(P)-binding domain"/>
    <property type="match status" value="1"/>
</dbReference>
<evidence type="ECO:0000256" key="5">
    <source>
        <dbReference type="PIRSR" id="PIRSR000137-2"/>
    </source>
</evidence>
<dbReference type="InterPro" id="IPR012132">
    <property type="entry name" value="GMC_OxRdtase"/>
</dbReference>
<dbReference type="EMBL" id="BPLR01016714">
    <property type="protein sequence ID" value="GIY85933.1"/>
    <property type="molecule type" value="Genomic_DNA"/>
</dbReference>